<evidence type="ECO:0000313" key="1">
    <source>
        <dbReference type="EMBL" id="JAD99798.1"/>
    </source>
</evidence>
<accession>A0A0A9ELA7</accession>
<reference evidence="1" key="1">
    <citation type="submission" date="2014-09" db="EMBL/GenBank/DDBJ databases">
        <authorList>
            <person name="Magalhaes I.L.F."/>
            <person name="Oliveira U."/>
            <person name="Santos F.R."/>
            <person name="Vidigal T.H.D.A."/>
            <person name="Brescovit A.D."/>
            <person name="Santos A.J."/>
        </authorList>
    </citation>
    <scope>NUCLEOTIDE SEQUENCE</scope>
    <source>
        <tissue evidence="1">Shoot tissue taken approximately 20 cm above the soil surface</tissue>
    </source>
</reference>
<sequence length="35" mass="4142">MDICLMECLCCTEAQIHDENPNLPVSLHDFHHRLY</sequence>
<proteinExistence type="predicted"/>
<protein>
    <submittedName>
        <fullName evidence="1">Uncharacterized protein</fullName>
    </submittedName>
</protein>
<name>A0A0A9ELA7_ARUDO</name>
<dbReference type="EMBL" id="GBRH01198097">
    <property type="protein sequence ID" value="JAD99798.1"/>
    <property type="molecule type" value="Transcribed_RNA"/>
</dbReference>
<reference evidence="1" key="2">
    <citation type="journal article" date="2015" name="Data Brief">
        <title>Shoot transcriptome of the giant reed, Arundo donax.</title>
        <authorList>
            <person name="Barrero R.A."/>
            <person name="Guerrero F.D."/>
            <person name="Moolhuijzen P."/>
            <person name="Goolsby J.A."/>
            <person name="Tidwell J."/>
            <person name="Bellgard S.E."/>
            <person name="Bellgard M.I."/>
        </authorList>
    </citation>
    <scope>NUCLEOTIDE SEQUENCE</scope>
    <source>
        <tissue evidence="1">Shoot tissue taken approximately 20 cm above the soil surface</tissue>
    </source>
</reference>
<organism evidence="1">
    <name type="scientific">Arundo donax</name>
    <name type="common">Giant reed</name>
    <name type="synonym">Donax arundinaceus</name>
    <dbReference type="NCBI Taxonomy" id="35708"/>
    <lineage>
        <taxon>Eukaryota</taxon>
        <taxon>Viridiplantae</taxon>
        <taxon>Streptophyta</taxon>
        <taxon>Embryophyta</taxon>
        <taxon>Tracheophyta</taxon>
        <taxon>Spermatophyta</taxon>
        <taxon>Magnoliopsida</taxon>
        <taxon>Liliopsida</taxon>
        <taxon>Poales</taxon>
        <taxon>Poaceae</taxon>
        <taxon>PACMAD clade</taxon>
        <taxon>Arundinoideae</taxon>
        <taxon>Arundineae</taxon>
        <taxon>Arundo</taxon>
    </lineage>
</organism>
<dbReference type="AlphaFoldDB" id="A0A0A9ELA7"/>